<accession>A0A8D9F3E3</accession>
<reference evidence="1" key="1">
    <citation type="submission" date="2021-05" db="EMBL/GenBank/DDBJ databases">
        <authorList>
            <person name="Alioto T."/>
            <person name="Alioto T."/>
            <person name="Gomez Garrido J."/>
        </authorList>
    </citation>
    <scope>NUCLEOTIDE SEQUENCE</scope>
</reference>
<sequence length="103" mass="12126">MGLEPPTSGLRIQYFTICQVKYLASRVDRTSKHRRIATAGTNVKGHSNRKRPRHHIAYKHNIQQKKTKPSVFRTFRTNTTYGWLLDRFRSEVHDVMLQEKTTT</sequence>
<dbReference type="AlphaFoldDB" id="A0A8D9F3E3"/>
<proteinExistence type="predicted"/>
<dbReference type="EMBL" id="HBUF01596315">
    <property type="protein sequence ID" value="CAG6774884.1"/>
    <property type="molecule type" value="Transcribed_RNA"/>
</dbReference>
<protein>
    <submittedName>
        <fullName evidence="1">Uncharacterized protein</fullName>
    </submittedName>
</protein>
<organism evidence="1">
    <name type="scientific">Cacopsylla melanoneura</name>
    <dbReference type="NCBI Taxonomy" id="428564"/>
    <lineage>
        <taxon>Eukaryota</taxon>
        <taxon>Metazoa</taxon>
        <taxon>Ecdysozoa</taxon>
        <taxon>Arthropoda</taxon>
        <taxon>Hexapoda</taxon>
        <taxon>Insecta</taxon>
        <taxon>Pterygota</taxon>
        <taxon>Neoptera</taxon>
        <taxon>Paraneoptera</taxon>
        <taxon>Hemiptera</taxon>
        <taxon>Sternorrhyncha</taxon>
        <taxon>Psylloidea</taxon>
        <taxon>Psyllidae</taxon>
        <taxon>Psyllinae</taxon>
        <taxon>Cacopsylla</taxon>
    </lineage>
</organism>
<name>A0A8D9F3E3_9HEMI</name>
<evidence type="ECO:0000313" key="1">
    <source>
        <dbReference type="EMBL" id="CAG6774884.1"/>
    </source>
</evidence>